<feature type="domain" description="Protein kinase" evidence="7">
    <location>
        <begin position="35"/>
        <end position="374"/>
    </location>
</feature>
<dbReference type="Proteomes" id="UP000241890">
    <property type="component" value="Unassembled WGS sequence"/>
</dbReference>
<proteinExistence type="predicted"/>
<gene>
    <name evidence="8" type="ORF">FCC1311_011362</name>
</gene>
<sequence>MATPSRANETLGGATGVGPGPEDDDFVHESILRQFELVQKLGHSPFAVVWKAIDKRTRGAVALKKLYGAFDDAKRAQQAYRELAILERLQGSDVIVQLRNVLLPSNSNSVRDAYLVFGVWDTDLFALIRAGVLEDKHNAYITVQILEGLAHIHRSGFVHRDIKPSNILINARCEVQICDFGHARSIQSQPHTESHEQPVSYTLSSPNLAQAEHAEDVAHLHNEVDAGQENATRDHTLLPFPPMTDYLGSRWYRAPESLLGAIHVQTAVDIWGVGCVLGELILREPLFPGHSTTHQLQLILEMTGLPSEEELQDLDAPTALEQLDPKIIGRIEPRATSEMFPISSGELLDFLRACLQFTPTRRITCNQALTHPFVIEFFHESYDAETAEPVEPLELDDDTVHRSKVYYRAIRENVDKRTKKVRNQLGAANRFGYTLT</sequence>
<dbReference type="GO" id="GO:0005524">
    <property type="term" value="F:ATP binding"/>
    <property type="evidence" value="ECO:0007669"/>
    <property type="project" value="UniProtKB-KW"/>
</dbReference>
<dbReference type="SMART" id="SM00220">
    <property type="entry name" value="S_TKc"/>
    <property type="match status" value="1"/>
</dbReference>
<keyword evidence="1" id="KW-0723">Serine/threonine-protein kinase</keyword>
<reference evidence="8 9" key="1">
    <citation type="submission" date="2017-12" db="EMBL/GenBank/DDBJ databases">
        <title>Sequencing, de novo assembly and annotation of complete genome of a new Thraustochytrid species, strain FCC1311.</title>
        <authorList>
            <person name="Sedici K."/>
            <person name="Godart F."/>
            <person name="Aiese Cigliano R."/>
            <person name="Sanseverino W."/>
            <person name="Barakat M."/>
            <person name="Ortet P."/>
            <person name="Marechal E."/>
            <person name="Cagnac O."/>
            <person name="Amato A."/>
        </authorList>
    </citation>
    <scope>NUCLEOTIDE SEQUENCE [LARGE SCALE GENOMIC DNA]</scope>
</reference>
<dbReference type="Gene3D" id="1.10.510.10">
    <property type="entry name" value="Transferase(Phosphotransferase) domain 1"/>
    <property type="match status" value="1"/>
</dbReference>
<evidence type="ECO:0000256" key="5">
    <source>
        <dbReference type="ARBA" id="ARBA00022840"/>
    </source>
</evidence>
<evidence type="ECO:0000256" key="2">
    <source>
        <dbReference type="ARBA" id="ARBA00022679"/>
    </source>
</evidence>
<evidence type="ECO:0000313" key="8">
    <source>
        <dbReference type="EMBL" id="GBG24919.1"/>
    </source>
</evidence>
<dbReference type="InterPro" id="IPR050117">
    <property type="entry name" value="MAPK"/>
</dbReference>
<comment type="caution">
    <text evidence="8">The sequence shown here is derived from an EMBL/GenBank/DDBJ whole genome shotgun (WGS) entry which is preliminary data.</text>
</comment>
<feature type="region of interest" description="Disordered" evidence="6">
    <location>
        <begin position="1"/>
        <end position="21"/>
    </location>
</feature>
<evidence type="ECO:0000313" key="9">
    <source>
        <dbReference type="Proteomes" id="UP000241890"/>
    </source>
</evidence>
<dbReference type="InParanoid" id="A0A2R5G3L8"/>
<evidence type="ECO:0000259" key="7">
    <source>
        <dbReference type="PROSITE" id="PS50011"/>
    </source>
</evidence>
<keyword evidence="9" id="KW-1185">Reference proteome</keyword>
<organism evidence="8 9">
    <name type="scientific">Hondaea fermentalgiana</name>
    <dbReference type="NCBI Taxonomy" id="2315210"/>
    <lineage>
        <taxon>Eukaryota</taxon>
        <taxon>Sar</taxon>
        <taxon>Stramenopiles</taxon>
        <taxon>Bigyra</taxon>
        <taxon>Labyrinthulomycetes</taxon>
        <taxon>Thraustochytrida</taxon>
        <taxon>Thraustochytriidae</taxon>
        <taxon>Hondaea</taxon>
    </lineage>
</organism>
<dbReference type="Pfam" id="PF00069">
    <property type="entry name" value="Pkinase"/>
    <property type="match status" value="2"/>
</dbReference>
<evidence type="ECO:0000256" key="1">
    <source>
        <dbReference type="ARBA" id="ARBA00022527"/>
    </source>
</evidence>
<dbReference type="Gene3D" id="3.30.200.20">
    <property type="entry name" value="Phosphorylase Kinase, domain 1"/>
    <property type="match status" value="1"/>
</dbReference>
<dbReference type="PROSITE" id="PS01351">
    <property type="entry name" value="MAPK"/>
    <property type="match status" value="1"/>
</dbReference>
<accession>A0A2R5G3L8</accession>
<keyword evidence="5" id="KW-0067">ATP-binding</keyword>
<evidence type="ECO:0000256" key="3">
    <source>
        <dbReference type="ARBA" id="ARBA00022741"/>
    </source>
</evidence>
<dbReference type="PROSITE" id="PS00108">
    <property type="entry name" value="PROTEIN_KINASE_ST"/>
    <property type="match status" value="1"/>
</dbReference>
<evidence type="ECO:0000256" key="4">
    <source>
        <dbReference type="ARBA" id="ARBA00022777"/>
    </source>
</evidence>
<name>A0A2R5G3L8_9STRA</name>
<dbReference type="OrthoDB" id="192887at2759"/>
<dbReference type="InterPro" id="IPR000719">
    <property type="entry name" value="Prot_kinase_dom"/>
</dbReference>
<dbReference type="PANTHER" id="PTHR24055">
    <property type="entry name" value="MITOGEN-ACTIVATED PROTEIN KINASE"/>
    <property type="match status" value="1"/>
</dbReference>
<dbReference type="PROSITE" id="PS50011">
    <property type="entry name" value="PROTEIN_KINASE_DOM"/>
    <property type="match status" value="1"/>
</dbReference>
<dbReference type="SUPFAM" id="SSF56112">
    <property type="entry name" value="Protein kinase-like (PK-like)"/>
    <property type="match status" value="1"/>
</dbReference>
<keyword evidence="4 8" id="KW-0418">Kinase</keyword>
<protein>
    <submittedName>
        <fullName evidence="8">Mitogen-activated protein kinase</fullName>
    </submittedName>
</protein>
<dbReference type="EMBL" id="BEYU01000009">
    <property type="protein sequence ID" value="GBG24919.1"/>
    <property type="molecule type" value="Genomic_DNA"/>
</dbReference>
<dbReference type="InterPro" id="IPR011009">
    <property type="entry name" value="Kinase-like_dom_sf"/>
</dbReference>
<evidence type="ECO:0000256" key="6">
    <source>
        <dbReference type="SAM" id="MobiDB-lite"/>
    </source>
</evidence>
<dbReference type="InterPro" id="IPR008271">
    <property type="entry name" value="Ser/Thr_kinase_AS"/>
</dbReference>
<keyword evidence="3" id="KW-0547">Nucleotide-binding</keyword>
<keyword evidence="2" id="KW-0808">Transferase</keyword>
<dbReference type="InterPro" id="IPR003527">
    <property type="entry name" value="MAP_kinase_CS"/>
</dbReference>
<dbReference type="AlphaFoldDB" id="A0A2R5G3L8"/>
<dbReference type="GO" id="GO:0004707">
    <property type="term" value="F:MAP kinase activity"/>
    <property type="evidence" value="ECO:0007669"/>
    <property type="project" value="InterPro"/>
</dbReference>